<dbReference type="AlphaFoldDB" id="A0A5C6C593"/>
<keyword evidence="3" id="KW-1185">Reference proteome</keyword>
<evidence type="ECO:0000313" key="3">
    <source>
        <dbReference type="Proteomes" id="UP000319908"/>
    </source>
</evidence>
<dbReference type="EMBL" id="SJPU01000001">
    <property type="protein sequence ID" value="TWU19733.1"/>
    <property type="molecule type" value="Genomic_DNA"/>
</dbReference>
<dbReference type="Proteomes" id="UP000319908">
    <property type="component" value="Unassembled WGS sequence"/>
</dbReference>
<comment type="caution">
    <text evidence="2">The sequence shown here is derived from an EMBL/GenBank/DDBJ whole genome shotgun (WGS) entry which is preliminary data.</text>
</comment>
<gene>
    <name evidence="2" type="ORF">Poly21_19080</name>
</gene>
<evidence type="ECO:0000256" key="1">
    <source>
        <dbReference type="SAM" id="Phobius"/>
    </source>
</evidence>
<sequence length="55" mass="6045">MMNSFFFWLTAAAGVGALLSQIVNPGLLEIVIVVALANVAFYGYRRMTRTRLLPA</sequence>
<accession>A0A5C6C593</accession>
<keyword evidence="1" id="KW-1133">Transmembrane helix</keyword>
<reference evidence="2 3" key="1">
    <citation type="journal article" date="2020" name="Antonie Van Leeuwenhoek">
        <title>Rhodopirellula heiligendammensis sp. nov., Rhodopirellula pilleata sp. nov., and Rhodopirellula solitaria sp. nov. isolated from natural or artificial marine surfaces in Northern Germany and California, USA, and emended description of the genus Rhodopirellula.</title>
        <authorList>
            <person name="Kallscheuer N."/>
            <person name="Wiegand S."/>
            <person name="Jogler M."/>
            <person name="Boedeker C."/>
            <person name="Peeters S.H."/>
            <person name="Rast P."/>
            <person name="Heuer A."/>
            <person name="Jetten M.S.M."/>
            <person name="Rohde M."/>
            <person name="Jogler C."/>
        </authorList>
    </citation>
    <scope>NUCLEOTIDE SEQUENCE [LARGE SCALE GENOMIC DNA]</scope>
    <source>
        <strain evidence="2 3">Poly21</strain>
    </source>
</reference>
<organism evidence="2 3">
    <name type="scientific">Allorhodopirellula heiligendammensis</name>
    <dbReference type="NCBI Taxonomy" id="2714739"/>
    <lineage>
        <taxon>Bacteria</taxon>
        <taxon>Pseudomonadati</taxon>
        <taxon>Planctomycetota</taxon>
        <taxon>Planctomycetia</taxon>
        <taxon>Pirellulales</taxon>
        <taxon>Pirellulaceae</taxon>
        <taxon>Allorhodopirellula</taxon>
    </lineage>
</organism>
<protein>
    <submittedName>
        <fullName evidence="2">Uncharacterized protein</fullName>
    </submittedName>
</protein>
<name>A0A5C6C593_9BACT</name>
<keyword evidence="1" id="KW-0472">Membrane</keyword>
<proteinExistence type="predicted"/>
<keyword evidence="1" id="KW-0812">Transmembrane</keyword>
<evidence type="ECO:0000313" key="2">
    <source>
        <dbReference type="EMBL" id="TWU19733.1"/>
    </source>
</evidence>
<feature type="transmembrane region" description="Helical" evidence="1">
    <location>
        <begin position="27"/>
        <end position="44"/>
    </location>
</feature>